<comment type="function">
    <text evidence="1 10">Subunit of the oligosaccharyl transferase (OST) complex that catalyzes the initial transfer of a defined glycan (Glc(3)Man(9)GlcNAc(2) in eukaryotes) from the lipid carrier dolichol-pyrophosphate to an asparagine residue within an Asn-X-Ser/Thr consensus motif in nascent polypeptide chains, the first step in protein N-glycosylation. N-glycosylation occurs cotranslationally and the complex associates with the Sec61 complex at the channel-forming translocon complex that mediates protein translocation across the endoplasmic reticulum (ER). All subunits are required for a maximal enzyme activity.</text>
</comment>
<accession>A0A8J2T3U6</accession>
<sequence>MVKSFLWWVAVFLCSLKPIVCEQFVPPQVWENVEYKRLIDVEHVYTIEAVELKVKNVDNKPNADYFFALPKRVFDNLSVFSVQLKDKHVFISSVLTSETTKLEDGTEIAYGLIQLPTPIEPDEDVTLNVNISYNLPNEPHPEHIGIADEQHLLLKTTRFPLSSYETGNGTVELFGSIEFDEFHAPEGHELQPTSGDAPGLIRSWEAIPPFAQGPELNVVYAHNIPMKRVVNLQRDVWLSHWAGSIQFEEYYELLNCGAKLNKGFSRLEHMLDQQNMRLSHYCSVLEMSLPEDSSDHYYTDKVGMVTTFRVLGDNIYLKPRYPIFGGWKYNFTTGWTNPLSNFLRQIEGSDRLHILSVPLLNGSPDTIYDNVDLSVYLPEGAKVDEVESPTPPIRVDISTQKSYLDLNKGHVKVTLTFKNMIDQVGTGELLIKYSYDNEALYRKPINVALYIFTALMGFFFLKSINLNVSN</sequence>
<dbReference type="Pfam" id="PF04597">
    <property type="entry name" value="Ribophorin_I"/>
    <property type="match status" value="1"/>
</dbReference>
<evidence type="ECO:0000256" key="4">
    <source>
        <dbReference type="ARBA" id="ARBA00008905"/>
    </source>
</evidence>
<organism evidence="11 12">
    <name type="scientific">Zygosaccharomyces bailii (strain CLIB 213 / ATCC 58445 / CBS 680 / BCRC 21525 / NBRC 1098 / NCYC 1416 / NRRL Y-2227)</name>
    <dbReference type="NCBI Taxonomy" id="1333698"/>
    <lineage>
        <taxon>Eukaryota</taxon>
        <taxon>Fungi</taxon>
        <taxon>Dikarya</taxon>
        <taxon>Ascomycota</taxon>
        <taxon>Saccharomycotina</taxon>
        <taxon>Saccharomycetes</taxon>
        <taxon>Saccharomycetales</taxon>
        <taxon>Saccharomycetaceae</taxon>
        <taxon>Zygosaccharomyces</taxon>
    </lineage>
</organism>
<protein>
    <recommendedName>
        <fullName evidence="10">Dolichyl-diphosphooligosaccharide--protein glycosyltransferase subunit 1</fullName>
    </recommendedName>
</protein>
<keyword evidence="12" id="KW-1185">Reference proteome</keyword>
<evidence type="ECO:0000256" key="10">
    <source>
        <dbReference type="RuleBase" id="RU361143"/>
    </source>
</evidence>
<keyword evidence="7 10" id="KW-0256">Endoplasmic reticulum</keyword>
<dbReference type="UniPathway" id="UPA00378"/>
<evidence type="ECO:0000256" key="1">
    <source>
        <dbReference type="ARBA" id="ARBA00002791"/>
    </source>
</evidence>
<dbReference type="AlphaFoldDB" id="A0A8J2T3U6"/>
<evidence type="ECO:0000256" key="3">
    <source>
        <dbReference type="ARBA" id="ARBA00004922"/>
    </source>
</evidence>
<dbReference type="GO" id="GO:0008250">
    <property type="term" value="C:oligosaccharyltransferase complex"/>
    <property type="evidence" value="ECO:0007669"/>
    <property type="project" value="UniProtKB-UniRule"/>
</dbReference>
<keyword evidence="6 10" id="KW-0732">Signal</keyword>
<feature type="chain" id="PRO_5035340221" description="Dolichyl-diphosphooligosaccharide--protein glycosyltransferase subunit 1" evidence="10">
    <location>
        <begin position="22"/>
        <end position="470"/>
    </location>
</feature>
<evidence type="ECO:0000256" key="2">
    <source>
        <dbReference type="ARBA" id="ARBA00004115"/>
    </source>
</evidence>
<comment type="pathway">
    <text evidence="3 10">Protein modification; protein glycosylation.</text>
</comment>
<dbReference type="PANTHER" id="PTHR21049:SF0">
    <property type="entry name" value="DOLICHYL-DIPHOSPHOOLIGOSACCHARIDE--PROTEIN GLYCOSYLTRANSFERASE SUBUNIT 1"/>
    <property type="match status" value="1"/>
</dbReference>
<dbReference type="PANTHER" id="PTHR21049">
    <property type="entry name" value="RIBOPHORIN I"/>
    <property type="match status" value="1"/>
</dbReference>
<dbReference type="EMBL" id="HG316455">
    <property type="protein sequence ID" value="CDF88370.1"/>
    <property type="molecule type" value="Genomic_DNA"/>
</dbReference>
<evidence type="ECO:0000256" key="8">
    <source>
        <dbReference type="ARBA" id="ARBA00022989"/>
    </source>
</evidence>
<gene>
    <name evidence="11" type="ORF">BN860_08658g</name>
</gene>
<dbReference type="Proteomes" id="UP000019375">
    <property type="component" value="Unassembled WGS sequence"/>
</dbReference>
<evidence type="ECO:0000313" key="12">
    <source>
        <dbReference type="Proteomes" id="UP000019375"/>
    </source>
</evidence>
<evidence type="ECO:0000256" key="9">
    <source>
        <dbReference type="ARBA" id="ARBA00023136"/>
    </source>
</evidence>
<comment type="similarity">
    <text evidence="4 10">Belongs to the OST1 family.</text>
</comment>
<feature type="transmembrane region" description="Helical" evidence="10">
    <location>
        <begin position="447"/>
        <end position="468"/>
    </location>
</feature>
<keyword evidence="9 10" id="KW-0472">Membrane</keyword>
<proteinExistence type="inferred from homology"/>
<keyword evidence="8 10" id="KW-1133">Transmembrane helix</keyword>
<comment type="subcellular location">
    <subcellularLocation>
        <location evidence="2 10">Endoplasmic reticulum membrane</location>
        <topology evidence="2 10">Single-pass type I membrane protein</topology>
    </subcellularLocation>
</comment>
<reference evidence="12" key="1">
    <citation type="journal article" date="2013" name="Genome Announc.">
        <title>Genome sequence of the food spoilage yeast Zygosaccharomyces bailii CLIB 213(T).</title>
        <authorList>
            <person name="Galeote V."/>
            <person name="Bigey F."/>
            <person name="Devillers H."/>
            <person name="Neuveglise C."/>
            <person name="Dequin S."/>
        </authorList>
    </citation>
    <scope>NUCLEOTIDE SEQUENCE [LARGE SCALE GENOMIC DNA]</scope>
    <source>
        <strain evidence="12">CLIB 213 / ATCC 58445 / CBS 680 / CCRC 21525 / NBRC 1098 / NCYC 1416 / NRRL Y-2227</strain>
    </source>
</reference>
<comment type="subunit">
    <text evidence="10">Component of the oligosaccharyltransferase (OST) complex.</text>
</comment>
<dbReference type="GO" id="GO:0018279">
    <property type="term" value="P:protein N-linked glycosylation via asparagine"/>
    <property type="evidence" value="ECO:0007669"/>
    <property type="project" value="TreeGrafter"/>
</dbReference>
<evidence type="ECO:0000256" key="7">
    <source>
        <dbReference type="ARBA" id="ARBA00022824"/>
    </source>
</evidence>
<name>A0A8J2T3U6_ZYGB2</name>
<evidence type="ECO:0000256" key="5">
    <source>
        <dbReference type="ARBA" id="ARBA00022692"/>
    </source>
</evidence>
<feature type="signal peptide" evidence="10">
    <location>
        <begin position="1"/>
        <end position="21"/>
    </location>
</feature>
<keyword evidence="5 10" id="KW-0812">Transmembrane</keyword>
<evidence type="ECO:0000313" key="11">
    <source>
        <dbReference type="EMBL" id="CDF88370.1"/>
    </source>
</evidence>
<dbReference type="InterPro" id="IPR007676">
    <property type="entry name" value="Ribophorin_I"/>
</dbReference>
<evidence type="ECO:0000256" key="6">
    <source>
        <dbReference type="ARBA" id="ARBA00022729"/>
    </source>
</evidence>
<dbReference type="OrthoDB" id="310030at2759"/>